<accession>A0A397JBV5</accession>
<feature type="region of interest" description="Disordered" evidence="1">
    <location>
        <begin position="48"/>
        <end position="68"/>
    </location>
</feature>
<sequence>MRKAEEGEWEFCMGRVMLYHSPWGKFSFSKLYQILWNLDFRHNDDYDGDDNDGANDEWEEKASGFGRY</sequence>
<evidence type="ECO:0000313" key="2">
    <source>
        <dbReference type="EMBL" id="RHZ85819.1"/>
    </source>
</evidence>
<evidence type="ECO:0000256" key="1">
    <source>
        <dbReference type="SAM" id="MobiDB-lite"/>
    </source>
</evidence>
<dbReference type="Proteomes" id="UP000266861">
    <property type="component" value="Unassembled WGS sequence"/>
</dbReference>
<gene>
    <name evidence="2" type="ORF">Glove_60g83</name>
</gene>
<protein>
    <submittedName>
        <fullName evidence="2">Uncharacterized protein</fullName>
    </submittedName>
</protein>
<keyword evidence="3" id="KW-1185">Reference proteome</keyword>
<dbReference type="AlphaFoldDB" id="A0A397JBV5"/>
<evidence type="ECO:0000313" key="3">
    <source>
        <dbReference type="Proteomes" id="UP000266861"/>
    </source>
</evidence>
<dbReference type="EMBL" id="PQFF01000057">
    <property type="protein sequence ID" value="RHZ85819.1"/>
    <property type="molecule type" value="Genomic_DNA"/>
</dbReference>
<reference evidence="2 3" key="1">
    <citation type="submission" date="2018-08" db="EMBL/GenBank/DDBJ databases">
        <title>Genome and evolution of the arbuscular mycorrhizal fungus Diversispora epigaea (formerly Glomus versiforme) and its bacterial endosymbionts.</title>
        <authorList>
            <person name="Sun X."/>
            <person name="Fei Z."/>
            <person name="Harrison M."/>
        </authorList>
    </citation>
    <scope>NUCLEOTIDE SEQUENCE [LARGE SCALE GENOMIC DNA]</scope>
    <source>
        <strain evidence="2 3">IT104</strain>
    </source>
</reference>
<proteinExistence type="predicted"/>
<organism evidence="2 3">
    <name type="scientific">Diversispora epigaea</name>
    <dbReference type="NCBI Taxonomy" id="1348612"/>
    <lineage>
        <taxon>Eukaryota</taxon>
        <taxon>Fungi</taxon>
        <taxon>Fungi incertae sedis</taxon>
        <taxon>Mucoromycota</taxon>
        <taxon>Glomeromycotina</taxon>
        <taxon>Glomeromycetes</taxon>
        <taxon>Diversisporales</taxon>
        <taxon>Diversisporaceae</taxon>
        <taxon>Diversispora</taxon>
    </lineage>
</organism>
<feature type="compositionally biased region" description="Acidic residues" evidence="1">
    <location>
        <begin position="48"/>
        <end position="59"/>
    </location>
</feature>
<comment type="caution">
    <text evidence="2">The sequence shown here is derived from an EMBL/GenBank/DDBJ whole genome shotgun (WGS) entry which is preliminary data.</text>
</comment>
<name>A0A397JBV5_9GLOM</name>